<dbReference type="PANTHER" id="PTHR34613">
    <property type="entry name" value="SLL0800 PROTEIN"/>
    <property type="match status" value="1"/>
</dbReference>
<evidence type="ECO:0000313" key="2">
    <source>
        <dbReference type="Proteomes" id="UP000019678"/>
    </source>
</evidence>
<name>A0A017SY56_9BACT</name>
<organism evidence="1 2">
    <name type="scientific">Chondromyces apiculatus DSM 436</name>
    <dbReference type="NCBI Taxonomy" id="1192034"/>
    <lineage>
        <taxon>Bacteria</taxon>
        <taxon>Pseudomonadati</taxon>
        <taxon>Myxococcota</taxon>
        <taxon>Polyangia</taxon>
        <taxon>Polyangiales</taxon>
        <taxon>Polyangiaceae</taxon>
        <taxon>Chondromyces</taxon>
    </lineage>
</organism>
<dbReference type="Proteomes" id="UP000019678">
    <property type="component" value="Unassembled WGS sequence"/>
</dbReference>
<dbReference type="AlphaFoldDB" id="A0A017SY56"/>
<proteinExistence type="predicted"/>
<dbReference type="eggNOG" id="COG1317">
    <property type="taxonomic scope" value="Bacteria"/>
</dbReference>
<sequence length="295" mass="32072">MPSLTHEALLLLFKNRPTLAAEILRDTLGAPVPTFSEARIEPADLTEVVPVEHHADLVVLLLDGKPVLAIVVEAQLGRDPDKAYSWPSYLVAVRARYRCPACLLVVTTDPAIARRSAEPILVGPPRLVLQPYVLSPEAVPVITEPEEARLRPELAVLSAMAHGQSDVGVSIAIAAIAAAAGLGGEQQRLYVDVVLPSLNEAAKRSLEAKMKGGYEYQSEFARSYVAQGRDEGLQEGLFRGKAQAVLSVLESRGLEVSERIRERVLATRDLAELEHWIRRAVVVGDVEELFSTLPS</sequence>
<dbReference type="STRING" id="1192034.CAP_8484"/>
<comment type="caution">
    <text evidence="1">The sequence shown here is derived from an EMBL/GenBank/DDBJ whole genome shotgun (WGS) entry which is preliminary data.</text>
</comment>
<accession>A0A017SY56</accession>
<evidence type="ECO:0008006" key="3">
    <source>
        <dbReference type="Google" id="ProtNLM"/>
    </source>
</evidence>
<dbReference type="RefSeq" id="WP_044249698.1">
    <property type="nucleotide sequence ID" value="NZ_ASRX01000085.1"/>
</dbReference>
<gene>
    <name evidence="1" type="ORF">CAP_8484</name>
</gene>
<evidence type="ECO:0000313" key="1">
    <source>
        <dbReference type="EMBL" id="EYF01231.1"/>
    </source>
</evidence>
<keyword evidence="2" id="KW-1185">Reference proteome</keyword>
<dbReference type="EMBL" id="ASRX01000085">
    <property type="protein sequence ID" value="EYF01231.1"/>
    <property type="molecule type" value="Genomic_DNA"/>
</dbReference>
<reference evidence="1 2" key="1">
    <citation type="submission" date="2013-05" db="EMBL/GenBank/DDBJ databases">
        <title>Genome assembly of Chondromyces apiculatus DSM 436.</title>
        <authorList>
            <person name="Sharma G."/>
            <person name="Khatri I."/>
            <person name="Kaur C."/>
            <person name="Mayilraj S."/>
            <person name="Subramanian S."/>
        </authorList>
    </citation>
    <scope>NUCLEOTIDE SEQUENCE [LARGE SCALE GENOMIC DNA]</scope>
    <source>
        <strain evidence="1 2">DSM 436</strain>
    </source>
</reference>
<dbReference type="PANTHER" id="PTHR34613:SF1">
    <property type="entry name" value="SLL6017 PROTEIN"/>
    <property type="match status" value="1"/>
</dbReference>
<protein>
    <recommendedName>
        <fullName evidence="3">Transposase (putative) YhgA-like domain-containing protein</fullName>
    </recommendedName>
</protein>